<feature type="domain" description="Bacterial bifunctional deaminase-reductase C-terminal" evidence="1">
    <location>
        <begin position="5"/>
        <end position="168"/>
    </location>
</feature>
<comment type="caution">
    <text evidence="2">The sequence shown here is derived from an EMBL/GenBank/DDBJ whole genome shotgun (WGS) entry which is preliminary data.</text>
</comment>
<proteinExistence type="predicted"/>
<sequence length="180" mass="19860">MSKHKVVLYIAMSLDGYIARPDGSVDWLYEIEGNGGDNGYSEFYETVGSVVMGRNTYEEVLKLADEFPYADKPAFVLTHSGQPPAPHVVFTGESIDRLIPRLQQTSEGKVWIVGGGLLVQSVLKLQLLDELQIALIPTILGEGIPLFPAGTLPENLTLTHSERMGQIVMLHYQTRYGSPQ</sequence>
<dbReference type="Gene3D" id="3.40.430.10">
    <property type="entry name" value="Dihydrofolate Reductase, subunit A"/>
    <property type="match status" value="1"/>
</dbReference>
<evidence type="ECO:0000313" key="2">
    <source>
        <dbReference type="EMBL" id="NQX46605.1"/>
    </source>
</evidence>
<dbReference type="PANTHER" id="PTHR38011:SF11">
    <property type="entry name" value="2,5-DIAMINO-6-RIBOSYLAMINO-4(3H)-PYRIMIDINONE 5'-PHOSPHATE REDUCTASE"/>
    <property type="match status" value="1"/>
</dbReference>
<evidence type="ECO:0000313" key="3">
    <source>
        <dbReference type="Proteomes" id="UP000711047"/>
    </source>
</evidence>
<name>A0ABX2DPQ5_9BACL</name>
<dbReference type="InterPro" id="IPR050765">
    <property type="entry name" value="Riboflavin_Biosynth_HTPR"/>
</dbReference>
<organism evidence="2 3">
    <name type="scientific">Paenibacillus tritici</name>
    <dbReference type="NCBI Taxonomy" id="1873425"/>
    <lineage>
        <taxon>Bacteria</taxon>
        <taxon>Bacillati</taxon>
        <taxon>Bacillota</taxon>
        <taxon>Bacilli</taxon>
        <taxon>Bacillales</taxon>
        <taxon>Paenibacillaceae</taxon>
        <taxon>Paenibacillus</taxon>
    </lineage>
</organism>
<gene>
    <name evidence="2" type="ORF">HQN87_14790</name>
</gene>
<dbReference type="SUPFAM" id="SSF53597">
    <property type="entry name" value="Dihydrofolate reductase-like"/>
    <property type="match status" value="1"/>
</dbReference>
<dbReference type="RefSeq" id="WP_173134519.1">
    <property type="nucleotide sequence ID" value="NZ_JABMKX010000007.1"/>
</dbReference>
<evidence type="ECO:0000259" key="1">
    <source>
        <dbReference type="Pfam" id="PF01872"/>
    </source>
</evidence>
<protein>
    <submittedName>
        <fullName evidence="2">Dihydrofolate reductase</fullName>
    </submittedName>
</protein>
<dbReference type="InterPro" id="IPR024072">
    <property type="entry name" value="DHFR-like_dom_sf"/>
</dbReference>
<dbReference type="PANTHER" id="PTHR38011">
    <property type="entry name" value="DIHYDROFOLATE REDUCTASE FAMILY PROTEIN (AFU_ORTHOLOGUE AFUA_8G06820)"/>
    <property type="match status" value="1"/>
</dbReference>
<accession>A0ABX2DPQ5</accession>
<reference evidence="2 3" key="1">
    <citation type="submission" date="2020-05" db="EMBL/GenBank/DDBJ databases">
        <title>Paenibacillus glebae, sp. nov., Paenibacillus humi sp. nov., Paenibacillus pedi sp. nov., Paenibacillus terrestris sp. nov. and Paenibacillus terricola sp. nov., isolated from a forest top soil sample.</title>
        <authorList>
            <person name="Qi S."/>
            <person name="Carlier A."/>
            <person name="Cnockaert M."/>
            <person name="Vandamme P."/>
        </authorList>
    </citation>
    <scope>NUCLEOTIDE SEQUENCE [LARGE SCALE GENOMIC DNA]</scope>
    <source>
        <strain evidence="2 3">LMG 29502</strain>
    </source>
</reference>
<dbReference type="Pfam" id="PF01872">
    <property type="entry name" value="RibD_C"/>
    <property type="match status" value="1"/>
</dbReference>
<keyword evidence="3" id="KW-1185">Reference proteome</keyword>
<dbReference type="InterPro" id="IPR002734">
    <property type="entry name" value="RibDG_C"/>
</dbReference>
<dbReference type="EMBL" id="JABMKX010000007">
    <property type="protein sequence ID" value="NQX46605.1"/>
    <property type="molecule type" value="Genomic_DNA"/>
</dbReference>
<dbReference type="Proteomes" id="UP000711047">
    <property type="component" value="Unassembled WGS sequence"/>
</dbReference>